<dbReference type="HAMAP" id="MF_01208">
    <property type="entry name" value="PyrE"/>
    <property type="match status" value="1"/>
</dbReference>
<accession>A0A3B1CYU8</accession>
<dbReference type="GO" id="GO:0004588">
    <property type="term" value="F:orotate phosphoribosyltransferase activity"/>
    <property type="evidence" value="ECO:0007669"/>
    <property type="project" value="UniProtKB-EC"/>
</dbReference>
<evidence type="ECO:0000259" key="6">
    <source>
        <dbReference type="Pfam" id="PF00156"/>
    </source>
</evidence>
<dbReference type="InterPro" id="IPR000836">
    <property type="entry name" value="PRTase_dom"/>
</dbReference>
<dbReference type="EMBL" id="UOGI01000119">
    <property type="protein sequence ID" value="VAX31741.1"/>
    <property type="molecule type" value="Genomic_DNA"/>
</dbReference>
<gene>
    <name evidence="7" type="ORF">MNBD_NITROSPIRAE03-220</name>
</gene>
<dbReference type="InterPro" id="IPR023031">
    <property type="entry name" value="OPRT"/>
</dbReference>
<dbReference type="GO" id="GO:0019856">
    <property type="term" value="P:pyrimidine nucleobase biosynthetic process"/>
    <property type="evidence" value="ECO:0007669"/>
    <property type="project" value="TreeGrafter"/>
</dbReference>
<evidence type="ECO:0000256" key="1">
    <source>
        <dbReference type="ARBA" id="ARBA00004889"/>
    </source>
</evidence>
<protein>
    <recommendedName>
        <fullName evidence="2">orotate phosphoribosyltransferase</fullName>
        <ecNumber evidence="2">2.4.2.10</ecNumber>
    </recommendedName>
</protein>
<keyword evidence="4 7" id="KW-0808">Transferase</keyword>
<dbReference type="UniPathway" id="UPA00070">
    <property type="reaction ID" value="UER00119"/>
</dbReference>
<dbReference type="AlphaFoldDB" id="A0A3B1CYU8"/>
<dbReference type="Pfam" id="PF00156">
    <property type="entry name" value="Pribosyltran"/>
    <property type="match status" value="1"/>
</dbReference>
<dbReference type="Gene3D" id="3.40.50.2020">
    <property type="match status" value="1"/>
</dbReference>
<keyword evidence="3 7" id="KW-0328">Glycosyltransferase</keyword>
<dbReference type="InterPro" id="IPR004467">
    <property type="entry name" value="Or_phspho_trans_dom"/>
</dbReference>
<sequence length="198" mass="22053">MGDKERLIKLIREYAFKYSESPAFRLSSGLMSRYYFNLKKITYTPEGQFLLGKLFYEKIKELNLSPKAIGGLTLGADPIAIAVARYSYDVKDLIEAFVIRKEPKKHGMGLQIEGNVGPGDKVIIVDDVVTSGASTIKALEIAEAYKLEIIAVMALLDRCEQRGRENIEAKGYPFYSIVTVEDFKEDAAAIKEQATGNV</sequence>
<evidence type="ECO:0000313" key="7">
    <source>
        <dbReference type="EMBL" id="VAX31741.1"/>
    </source>
</evidence>
<organism evidence="7">
    <name type="scientific">hydrothermal vent metagenome</name>
    <dbReference type="NCBI Taxonomy" id="652676"/>
    <lineage>
        <taxon>unclassified sequences</taxon>
        <taxon>metagenomes</taxon>
        <taxon>ecological metagenomes</taxon>
    </lineage>
</organism>
<comment type="pathway">
    <text evidence="1">Pyrimidine metabolism; UMP biosynthesis via de novo pathway; UMP from orotate: step 1/2.</text>
</comment>
<dbReference type="EC" id="2.4.2.10" evidence="2"/>
<evidence type="ECO:0000256" key="3">
    <source>
        <dbReference type="ARBA" id="ARBA00022676"/>
    </source>
</evidence>
<evidence type="ECO:0000256" key="2">
    <source>
        <dbReference type="ARBA" id="ARBA00011971"/>
    </source>
</evidence>
<keyword evidence="5" id="KW-0665">Pyrimidine biosynthesis</keyword>
<dbReference type="PANTHER" id="PTHR19278">
    <property type="entry name" value="OROTATE PHOSPHORIBOSYLTRANSFERASE"/>
    <property type="match status" value="1"/>
</dbReference>
<name>A0A3B1CYU8_9ZZZZ</name>
<evidence type="ECO:0000256" key="5">
    <source>
        <dbReference type="ARBA" id="ARBA00022975"/>
    </source>
</evidence>
<dbReference type="NCBIfam" id="TIGR00336">
    <property type="entry name" value="pyrE"/>
    <property type="match status" value="1"/>
</dbReference>
<dbReference type="CDD" id="cd06223">
    <property type="entry name" value="PRTases_typeI"/>
    <property type="match status" value="1"/>
</dbReference>
<dbReference type="SUPFAM" id="SSF53271">
    <property type="entry name" value="PRTase-like"/>
    <property type="match status" value="1"/>
</dbReference>
<dbReference type="InterPro" id="IPR029057">
    <property type="entry name" value="PRTase-like"/>
</dbReference>
<reference evidence="7" key="1">
    <citation type="submission" date="2018-06" db="EMBL/GenBank/DDBJ databases">
        <authorList>
            <person name="Zhirakovskaya E."/>
        </authorList>
    </citation>
    <scope>NUCLEOTIDE SEQUENCE</scope>
</reference>
<proteinExistence type="inferred from homology"/>
<dbReference type="PANTHER" id="PTHR19278:SF9">
    <property type="entry name" value="URIDINE 5'-MONOPHOSPHATE SYNTHASE"/>
    <property type="match status" value="1"/>
</dbReference>
<dbReference type="GO" id="GO:0044205">
    <property type="term" value="P:'de novo' UMP biosynthetic process"/>
    <property type="evidence" value="ECO:0007669"/>
    <property type="project" value="UniProtKB-UniPathway"/>
</dbReference>
<evidence type="ECO:0000256" key="4">
    <source>
        <dbReference type="ARBA" id="ARBA00022679"/>
    </source>
</evidence>
<feature type="domain" description="Phosphoribosyltransferase" evidence="6">
    <location>
        <begin position="40"/>
        <end position="173"/>
    </location>
</feature>